<dbReference type="Gene3D" id="3.30.420.300">
    <property type="entry name" value="2-keto-3-deoxy-galactonokinase, substrate binding domain"/>
    <property type="match status" value="1"/>
</dbReference>
<dbReference type="RefSeq" id="WP_341567241.1">
    <property type="nucleotide sequence ID" value="NZ_JBAKAR010000006.1"/>
</dbReference>
<dbReference type="Proteomes" id="UP001379949">
    <property type="component" value="Unassembled WGS sequence"/>
</dbReference>
<evidence type="ECO:0000313" key="2">
    <source>
        <dbReference type="Proteomes" id="UP001379949"/>
    </source>
</evidence>
<keyword evidence="2" id="KW-1185">Reference proteome</keyword>
<proteinExistence type="predicted"/>
<dbReference type="InterPro" id="IPR043129">
    <property type="entry name" value="ATPase_NBD"/>
</dbReference>
<dbReference type="SUPFAM" id="SSF53067">
    <property type="entry name" value="Actin-like ATPase domain"/>
    <property type="match status" value="1"/>
</dbReference>
<name>A0ABU9G4Q2_9GAMM</name>
<evidence type="ECO:0000313" key="1">
    <source>
        <dbReference type="EMBL" id="MEL0613465.1"/>
    </source>
</evidence>
<dbReference type="Gene3D" id="3.30.420.310">
    <property type="entry name" value="2-keto-3-deoxy-galactonokinase, C-terminal domain"/>
    <property type="match status" value="1"/>
</dbReference>
<dbReference type="InterPro" id="IPR042257">
    <property type="entry name" value="DGOK_C"/>
</dbReference>
<gene>
    <name evidence="1" type="ORF">V6242_09915</name>
</gene>
<organism evidence="1 2">
    <name type="scientific">Marinomonas arenicola</name>
    <dbReference type="NCBI Taxonomy" id="569601"/>
    <lineage>
        <taxon>Bacteria</taxon>
        <taxon>Pseudomonadati</taxon>
        <taxon>Pseudomonadota</taxon>
        <taxon>Gammaproteobacteria</taxon>
        <taxon>Oceanospirillales</taxon>
        <taxon>Oceanospirillaceae</taxon>
        <taxon>Marinomonas</taxon>
    </lineage>
</organism>
<dbReference type="Pfam" id="PF05035">
    <property type="entry name" value="DGOK"/>
    <property type="match status" value="1"/>
</dbReference>
<dbReference type="CDD" id="cd24012">
    <property type="entry name" value="ASKHA_NBD_KDGal-kinase"/>
    <property type="match status" value="1"/>
</dbReference>
<dbReference type="EMBL" id="JBAKAR010000006">
    <property type="protein sequence ID" value="MEL0613465.1"/>
    <property type="molecule type" value="Genomic_DNA"/>
</dbReference>
<comment type="caution">
    <text evidence="1">The sequence shown here is derived from an EMBL/GenBank/DDBJ whole genome shotgun (WGS) entry which is preliminary data.</text>
</comment>
<dbReference type="InterPro" id="IPR042258">
    <property type="entry name" value="DGOK_N"/>
</dbReference>
<accession>A0ABU9G4Q2</accession>
<protein>
    <submittedName>
        <fullName evidence="1">2-dehydro-3-deoxygalactonokinase</fullName>
    </submittedName>
</protein>
<dbReference type="InterPro" id="IPR007729">
    <property type="entry name" value="DGOK"/>
</dbReference>
<reference evidence="1 2" key="1">
    <citation type="submission" date="2024-02" db="EMBL/GenBank/DDBJ databases">
        <title>Bacteria isolated from the canopy kelp, Nereocystis luetkeana.</title>
        <authorList>
            <person name="Pfister C.A."/>
            <person name="Younker I.T."/>
            <person name="Light S.H."/>
        </authorList>
    </citation>
    <scope>NUCLEOTIDE SEQUENCE [LARGE SCALE GENOMIC DNA]</scope>
    <source>
        <strain evidence="1 2">TI.4.07</strain>
    </source>
</reference>
<sequence length="331" mass="36208">MTQHSLGMDSCNELPLCIAVDWGTTNLRAFLMDHTGRICAEKSNHQGMQTLASDEFESVLEALLDEWIHPDVPIYMAGMVGGRGGWQEVPYQLCPIELDTLSEHLRWLPSSLPCDVAIVPGLQGIGVSGHFDVMRGEETQLLGALDWLSEQGLADQDVLCCLPGTHCKWVPLLQGKVMQFSSSFSGELFARLNQESILVKGMPNNQTLHCAGFEKGVATSLQAGGLLHHLFSVRSDYLCGELPAEQVRDYLSGIVIGHDVNDILSAQSSPCSKVLIIGNDTLSERYRLALSLHRISALSLDARDASIRGLKRLACQSLLHASVPNRTKRGH</sequence>